<keyword evidence="3" id="KW-1185">Reference proteome</keyword>
<evidence type="ECO:0000313" key="3">
    <source>
        <dbReference type="Proteomes" id="UP000653472"/>
    </source>
</evidence>
<dbReference type="PROSITE" id="PS50943">
    <property type="entry name" value="HTH_CROC1"/>
    <property type="match status" value="1"/>
</dbReference>
<dbReference type="CDD" id="cd00093">
    <property type="entry name" value="HTH_XRE"/>
    <property type="match status" value="1"/>
</dbReference>
<gene>
    <name evidence="2" type="ORF">G7Y82_19545</name>
</gene>
<comment type="caution">
    <text evidence="2">The sequence shown here is derived from an EMBL/GenBank/DDBJ whole genome shotgun (WGS) entry which is preliminary data.</text>
</comment>
<evidence type="ECO:0000259" key="1">
    <source>
        <dbReference type="PROSITE" id="PS50943"/>
    </source>
</evidence>
<sequence length="83" mass="9096">MATKRKPKALKEIFGMNVRLERTRQGLTQEELGHRLGRDQSYVSQIESGTITASLDVVDQFAVALGTDPVDLLDPKLGRGSAN</sequence>
<feature type="domain" description="HTH cro/C1-type" evidence="1">
    <location>
        <begin position="18"/>
        <end position="72"/>
    </location>
</feature>
<evidence type="ECO:0000313" key="2">
    <source>
        <dbReference type="EMBL" id="NKF24512.1"/>
    </source>
</evidence>
<accession>A0A969WC71</accession>
<protein>
    <submittedName>
        <fullName evidence="2">Helix-turn-helix transcriptional regulator</fullName>
    </submittedName>
</protein>
<dbReference type="AlphaFoldDB" id="A0A969WC71"/>
<dbReference type="SMART" id="SM00530">
    <property type="entry name" value="HTH_XRE"/>
    <property type="match status" value="1"/>
</dbReference>
<dbReference type="EMBL" id="JAAVXB010000016">
    <property type="protein sequence ID" value="NKF24512.1"/>
    <property type="molecule type" value="Genomic_DNA"/>
</dbReference>
<dbReference type="Gene3D" id="1.10.260.40">
    <property type="entry name" value="lambda repressor-like DNA-binding domains"/>
    <property type="match status" value="1"/>
</dbReference>
<proteinExistence type="predicted"/>
<dbReference type="InterPro" id="IPR001387">
    <property type="entry name" value="Cro/C1-type_HTH"/>
</dbReference>
<name>A0A969WC71_9GAMM</name>
<dbReference type="SUPFAM" id="SSF47413">
    <property type="entry name" value="lambda repressor-like DNA-binding domains"/>
    <property type="match status" value="1"/>
</dbReference>
<dbReference type="InterPro" id="IPR010982">
    <property type="entry name" value="Lambda_DNA-bd_dom_sf"/>
</dbReference>
<dbReference type="Proteomes" id="UP000653472">
    <property type="component" value="Unassembled WGS sequence"/>
</dbReference>
<dbReference type="GO" id="GO:0003677">
    <property type="term" value="F:DNA binding"/>
    <property type="evidence" value="ECO:0007669"/>
    <property type="project" value="InterPro"/>
</dbReference>
<dbReference type="Pfam" id="PF13560">
    <property type="entry name" value="HTH_31"/>
    <property type="match status" value="1"/>
</dbReference>
<organism evidence="2 3">
    <name type="scientific">Solimonas marina</name>
    <dbReference type="NCBI Taxonomy" id="2714601"/>
    <lineage>
        <taxon>Bacteria</taxon>
        <taxon>Pseudomonadati</taxon>
        <taxon>Pseudomonadota</taxon>
        <taxon>Gammaproteobacteria</taxon>
        <taxon>Nevskiales</taxon>
        <taxon>Nevskiaceae</taxon>
        <taxon>Solimonas</taxon>
    </lineage>
</organism>
<reference evidence="2" key="1">
    <citation type="submission" date="2020-03" db="EMBL/GenBank/DDBJ databases">
        <title>Solimonas marina sp. nov., isolated from deep seawater of the Pacific Ocean.</title>
        <authorList>
            <person name="Liu X."/>
            <person name="Lai Q."/>
            <person name="Sun F."/>
            <person name="Gai Y."/>
            <person name="Li G."/>
            <person name="Shao Z."/>
        </authorList>
    </citation>
    <scope>NUCLEOTIDE SEQUENCE</scope>
    <source>
        <strain evidence="2">C16B3</strain>
    </source>
</reference>